<accession>A0AAV0ML94</accession>
<evidence type="ECO:0000313" key="2">
    <source>
        <dbReference type="EMBL" id="CAI0446490.1"/>
    </source>
</evidence>
<proteinExistence type="predicted"/>
<gene>
    <name evidence="2" type="ORF">LITE_LOCUS29038</name>
</gene>
<organism evidence="2 3">
    <name type="scientific">Linum tenue</name>
    <dbReference type="NCBI Taxonomy" id="586396"/>
    <lineage>
        <taxon>Eukaryota</taxon>
        <taxon>Viridiplantae</taxon>
        <taxon>Streptophyta</taxon>
        <taxon>Embryophyta</taxon>
        <taxon>Tracheophyta</taxon>
        <taxon>Spermatophyta</taxon>
        <taxon>Magnoliopsida</taxon>
        <taxon>eudicotyledons</taxon>
        <taxon>Gunneridae</taxon>
        <taxon>Pentapetalae</taxon>
        <taxon>rosids</taxon>
        <taxon>fabids</taxon>
        <taxon>Malpighiales</taxon>
        <taxon>Linaceae</taxon>
        <taxon>Linum</taxon>
    </lineage>
</organism>
<keyword evidence="3" id="KW-1185">Reference proteome</keyword>
<name>A0AAV0ML94_9ROSI</name>
<feature type="domain" description="DUF4371" evidence="1">
    <location>
        <begin position="1"/>
        <end position="113"/>
    </location>
</feature>
<dbReference type="Pfam" id="PF14291">
    <property type="entry name" value="DUF4371"/>
    <property type="match status" value="1"/>
</dbReference>
<reference evidence="2" key="1">
    <citation type="submission" date="2022-08" db="EMBL/GenBank/DDBJ databases">
        <authorList>
            <person name="Gutierrez-Valencia J."/>
        </authorList>
    </citation>
    <scope>NUCLEOTIDE SEQUENCE</scope>
</reference>
<dbReference type="AlphaFoldDB" id="A0AAV0ML94"/>
<protein>
    <recommendedName>
        <fullName evidence="1">DUF4371 domain-containing protein</fullName>
    </recommendedName>
</protein>
<evidence type="ECO:0000313" key="3">
    <source>
        <dbReference type="Proteomes" id="UP001154282"/>
    </source>
</evidence>
<sequence length="144" mass="16325">MTYSDIQKDIVHAIATEVTKQIICEIADDIFSILVDEARDTSIKEQMAIVLRYVNEEGYMMERFLGIAHVTDTKDLTLKMEIESMLVTNGLSLSKIRGQGFDGASNMSGEMNGLKTFFAPPWPNSWLRHCWYVICISNLVNKRG</sequence>
<evidence type="ECO:0000259" key="1">
    <source>
        <dbReference type="Pfam" id="PF14291"/>
    </source>
</evidence>
<dbReference type="PANTHER" id="PTHR45749:SF34">
    <property type="entry name" value="ZINC FINGER MYM-TYPE PROTEIN 1-LIKE"/>
    <property type="match status" value="1"/>
</dbReference>
<dbReference type="PANTHER" id="PTHR45749">
    <property type="match status" value="1"/>
</dbReference>
<comment type="caution">
    <text evidence="2">The sequence shown here is derived from an EMBL/GenBank/DDBJ whole genome shotgun (WGS) entry which is preliminary data.</text>
</comment>
<dbReference type="EMBL" id="CAMGYJ010000007">
    <property type="protein sequence ID" value="CAI0446490.1"/>
    <property type="molecule type" value="Genomic_DNA"/>
</dbReference>
<dbReference type="Proteomes" id="UP001154282">
    <property type="component" value="Unassembled WGS sequence"/>
</dbReference>
<dbReference type="InterPro" id="IPR025398">
    <property type="entry name" value="DUF4371"/>
</dbReference>